<accession>A0A8S4QZL0</accession>
<evidence type="ECO:0000313" key="2">
    <source>
        <dbReference type="EMBL" id="CAH2228360.1"/>
    </source>
</evidence>
<keyword evidence="3" id="KW-1185">Reference proteome</keyword>
<dbReference type="Proteomes" id="UP000838756">
    <property type="component" value="Unassembled WGS sequence"/>
</dbReference>
<dbReference type="EMBL" id="CAKXAJ010024087">
    <property type="protein sequence ID" value="CAH2228360.1"/>
    <property type="molecule type" value="Genomic_DNA"/>
</dbReference>
<reference evidence="2" key="1">
    <citation type="submission" date="2022-03" db="EMBL/GenBank/DDBJ databases">
        <authorList>
            <person name="Lindestad O."/>
        </authorList>
    </citation>
    <scope>NUCLEOTIDE SEQUENCE</scope>
</reference>
<organism evidence="2 3">
    <name type="scientific">Pararge aegeria aegeria</name>
    <dbReference type="NCBI Taxonomy" id="348720"/>
    <lineage>
        <taxon>Eukaryota</taxon>
        <taxon>Metazoa</taxon>
        <taxon>Ecdysozoa</taxon>
        <taxon>Arthropoda</taxon>
        <taxon>Hexapoda</taxon>
        <taxon>Insecta</taxon>
        <taxon>Pterygota</taxon>
        <taxon>Neoptera</taxon>
        <taxon>Endopterygota</taxon>
        <taxon>Lepidoptera</taxon>
        <taxon>Glossata</taxon>
        <taxon>Ditrysia</taxon>
        <taxon>Papilionoidea</taxon>
        <taxon>Nymphalidae</taxon>
        <taxon>Satyrinae</taxon>
        <taxon>Satyrini</taxon>
        <taxon>Parargina</taxon>
        <taxon>Pararge</taxon>
    </lineage>
</organism>
<feature type="region of interest" description="Disordered" evidence="1">
    <location>
        <begin position="116"/>
        <end position="139"/>
    </location>
</feature>
<evidence type="ECO:0000256" key="1">
    <source>
        <dbReference type="SAM" id="MobiDB-lite"/>
    </source>
</evidence>
<gene>
    <name evidence="2" type="primary">jg22405</name>
    <name evidence="2" type="ORF">PAEG_LOCUS8319</name>
</gene>
<feature type="compositionally biased region" description="Basic residues" evidence="1">
    <location>
        <begin position="24"/>
        <end position="39"/>
    </location>
</feature>
<feature type="region of interest" description="Disordered" evidence="1">
    <location>
        <begin position="24"/>
        <end position="45"/>
    </location>
</feature>
<name>A0A8S4QZL0_9NEOP</name>
<evidence type="ECO:0000313" key="3">
    <source>
        <dbReference type="Proteomes" id="UP000838756"/>
    </source>
</evidence>
<proteinExistence type="predicted"/>
<dbReference type="AlphaFoldDB" id="A0A8S4QZL0"/>
<sequence>MIRKCIGRTLAMLKDEIREDSRYHNKVKKRRSTTRRIMRSSKGQDRQITGFHCSQKFLAAIIIFESYFQTSLVLAALGSLGVERSSRRNGNHRHILNGRRDSVQLGHSRDAMPFPTGVKHHNGPVPGPTPRHTKSLSSRKECRVATFNKEFRDGYPGALQVSLSRPNCIPE</sequence>
<comment type="caution">
    <text evidence="2">The sequence shown here is derived from an EMBL/GenBank/DDBJ whole genome shotgun (WGS) entry which is preliminary data.</text>
</comment>
<protein>
    <submittedName>
        <fullName evidence="2">Jg22405 protein</fullName>
    </submittedName>
</protein>